<dbReference type="Proteomes" id="UP001595805">
    <property type="component" value="Unassembled WGS sequence"/>
</dbReference>
<keyword evidence="2" id="KW-1185">Reference proteome</keyword>
<sequence length="166" mass="19415">MGALEKIIPLNQNKELLELDEEKLNQYLIELTYAGRSFIPKSGVYNVLTSNNGFELIQSDKIKSMLINLYDYQYKTYEDVDGQIDEKYHNELASTIREKVGHVVQFRPELQVKVSGAKELFIQHYDELSAESRDIYGMLSYNRMFLLDIQKSIHELTSLIREELKE</sequence>
<evidence type="ECO:0000313" key="1">
    <source>
        <dbReference type="EMBL" id="MFC3881538.1"/>
    </source>
</evidence>
<name>A0ABV8AUA3_9BACT</name>
<reference evidence="2" key="1">
    <citation type="journal article" date="2019" name="Int. J. Syst. Evol. Microbiol.">
        <title>The Global Catalogue of Microorganisms (GCM) 10K type strain sequencing project: providing services to taxonomists for standard genome sequencing and annotation.</title>
        <authorList>
            <consortium name="The Broad Institute Genomics Platform"/>
            <consortium name="The Broad Institute Genome Sequencing Center for Infectious Disease"/>
            <person name="Wu L."/>
            <person name="Ma J."/>
        </authorList>
    </citation>
    <scope>NUCLEOTIDE SEQUENCE [LARGE SCALE GENOMIC DNA]</scope>
    <source>
        <strain evidence="2">CCUG 60523</strain>
    </source>
</reference>
<proteinExistence type="predicted"/>
<dbReference type="RefSeq" id="WP_377906884.1">
    <property type="nucleotide sequence ID" value="NZ_JBHRZS010000007.1"/>
</dbReference>
<comment type="caution">
    <text evidence="1">The sequence shown here is derived from an EMBL/GenBank/DDBJ whole genome shotgun (WGS) entry which is preliminary data.</text>
</comment>
<evidence type="ECO:0000313" key="2">
    <source>
        <dbReference type="Proteomes" id="UP001595805"/>
    </source>
</evidence>
<organism evidence="1 2">
    <name type="scientific">Algoriphagus namhaensis</name>
    <dbReference type="NCBI Taxonomy" id="915353"/>
    <lineage>
        <taxon>Bacteria</taxon>
        <taxon>Pseudomonadati</taxon>
        <taxon>Bacteroidota</taxon>
        <taxon>Cytophagia</taxon>
        <taxon>Cytophagales</taxon>
        <taxon>Cyclobacteriaceae</taxon>
        <taxon>Algoriphagus</taxon>
    </lineage>
</organism>
<dbReference type="EMBL" id="JBHRZS010000007">
    <property type="protein sequence ID" value="MFC3881538.1"/>
    <property type="molecule type" value="Genomic_DNA"/>
</dbReference>
<accession>A0ABV8AUA3</accession>
<protein>
    <submittedName>
        <fullName evidence="1">Uncharacterized protein</fullName>
    </submittedName>
</protein>
<gene>
    <name evidence="1" type="ORF">ACFOSV_15190</name>
</gene>